<feature type="transmembrane region" description="Helical" evidence="10">
    <location>
        <begin position="107"/>
        <end position="125"/>
    </location>
</feature>
<sequence>MNLIFDWIFSQYKGTPTHLVIIELLGGGFGLISVFLSKRRNIWVYPIGIVSTVLYVYLLWVGRLFGDMLINAYYTTMSLYGWILWTRHREDSVHVKIGKMNLSETQSTLWLALFSWLFVMFVYYFRPYINNDFSMEGTELGFKYFVWTDWIDATTTAIFLVGMWLMARRKIENWLFWIVGNTISVPLYAYKGFLFSSLIYIIYTLIAILAYIEWKKILYNSRASASVSPL</sequence>
<dbReference type="GeneID" id="85018097"/>
<dbReference type="OrthoDB" id="9791248at2"/>
<keyword evidence="6" id="KW-1003">Cell membrane</keyword>
<evidence type="ECO:0000256" key="6">
    <source>
        <dbReference type="ARBA" id="ARBA00022475"/>
    </source>
</evidence>
<organism evidence="11 12">
    <name type="scientific">Capnocytophaga granulosa</name>
    <dbReference type="NCBI Taxonomy" id="45242"/>
    <lineage>
        <taxon>Bacteria</taxon>
        <taxon>Pseudomonadati</taxon>
        <taxon>Bacteroidota</taxon>
        <taxon>Flavobacteriia</taxon>
        <taxon>Flavobacteriales</taxon>
        <taxon>Flavobacteriaceae</taxon>
        <taxon>Capnocytophaga</taxon>
    </lineage>
</organism>
<dbReference type="PANTHER" id="PTHR36122">
    <property type="entry name" value="NICOTINAMIDE RIBOSIDE TRANSPORTER PNUC"/>
    <property type="match status" value="1"/>
</dbReference>
<evidence type="ECO:0000256" key="10">
    <source>
        <dbReference type="SAM" id="Phobius"/>
    </source>
</evidence>
<reference evidence="11 12" key="1">
    <citation type="submission" date="2016-10" db="EMBL/GenBank/DDBJ databases">
        <authorList>
            <person name="Varghese N."/>
            <person name="Submissions S."/>
        </authorList>
    </citation>
    <scope>NUCLEOTIDE SEQUENCE [LARGE SCALE GENOMIC DNA]</scope>
    <source>
        <strain evidence="11 12">DSM 11449</strain>
    </source>
</reference>
<keyword evidence="7 10" id="KW-0812">Transmembrane</keyword>
<comment type="function">
    <text evidence="1">Required for nicotinamide riboside transport across the inner membrane.</text>
</comment>
<dbReference type="GO" id="GO:0005886">
    <property type="term" value="C:plasma membrane"/>
    <property type="evidence" value="ECO:0007669"/>
    <property type="project" value="UniProtKB-SubCell"/>
</dbReference>
<comment type="caution">
    <text evidence="11">The sequence shown here is derived from an EMBL/GenBank/DDBJ whole genome shotgun (WGS) entry which is preliminary data.</text>
</comment>
<keyword evidence="5" id="KW-0813">Transport</keyword>
<name>A0A1H2Q3Q6_9FLAO</name>
<evidence type="ECO:0000256" key="4">
    <source>
        <dbReference type="ARBA" id="ARBA00017522"/>
    </source>
</evidence>
<keyword evidence="9 10" id="KW-0472">Membrane</keyword>
<feature type="transmembrane region" description="Helical" evidence="10">
    <location>
        <begin position="197"/>
        <end position="214"/>
    </location>
</feature>
<gene>
    <name evidence="11" type="ORF">SAMN05444420_10126</name>
</gene>
<dbReference type="InterPro" id="IPR006419">
    <property type="entry name" value="NMN_transpt_PnuC"/>
</dbReference>
<feature type="transmembrane region" description="Helical" evidence="10">
    <location>
        <begin position="17"/>
        <end position="36"/>
    </location>
</feature>
<comment type="subcellular location">
    <subcellularLocation>
        <location evidence="2">Cell membrane</location>
        <topology evidence="2">Multi-pass membrane protein</topology>
    </subcellularLocation>
</comment>
<feature type="transmembrane region" description="Helical" evidence="10">
    <location>
        <begin position="145"/>
        <end position="167"/>
    </location>
</feature>
<evidence type="ECO:0000313" key="12">
    <source>
        <dbReference type="Proteomes" id="UP000182771"/>
    </source>
</evidence>
<evidence type="ECO:0000313" key="11">
    <source>
        <dbReference type="EMBL" id="SDW01782.1"/>
    </source>
</evidence>
<dbReference type="NCBIfam" id="TIGR01528">
    <property type="entry name" value="NMN_trans_PnuC"/>
    <property type="match status" value="1"/>
</dbReference>
<evidence type="ECO:0000256" key="1">
    <source>
        <dbReference type="ARBA" id="ARBA00002672"/>
    </source>
</evidence>
<evidence type="ECO:0000256" key="9">
    <source>
        <dbReference type="ARBA" id="ARBA00023136"/>
    </source>
</evidence>
<evidence type="ECO:0000256" key="7">
    <source>
        <dbReference type="ARBA" id="ARBA00022692"/>
    </source>
</evidence>
<protein>
    <recommendedName>
        <fullName evidence="4">Nicotinamide riboside transporter PnuC</fullName>
    </recommendedName>
</protein>
<feature type="transmembrane region" description="Helical" evidence="10">
    <location>
        <begin position="174"/>
        <end position="191"/>
    </location>
</feature>
<evidence type="ECO:0000256" key="2">
    <source>
        <dbReference type="ARBA" id="ARBA00004651"/>
    </source>
</evidence>
<evidence type="ECO:0000256" key="8">
    <source>
        <dbReference type="ARBA" id="ARBA00022989"/>
    </source>
</evidence>
<keyword evidence="8 10" id="KW-1133">Transmembrane helix</keyword>
<dbReference type="AlphaFoldDB" id="A0A1H2Q3Q6"/>
<proteinExistence type="inferred from homology"/>
<dbReference type="Proteomes" id="UP000182771">
    <property type="component" value="Unassembled WGS sequence"/>
</dbReference>
<dbReference type="EMBL" id="FNND01000001">
    <property type="protein sequence ID" value="SDW01782.1"/>
    <property type="molecule type" value="Genomic_DNA"/>
</dbReference>
<accession>A0A1H2Q3Q6</accession>
<feature type="transmembrane region" description="Helical" evidence="10">
    <location>
        <begin position="43"/>
        <end position="62"/>
    </location>
</feature>
<comment type="similarity">
    <text evidence="3">Belongs to the nicotinamide ribonucleoside (NR) uptake permease (TC 4.B.1) family.</text>
</comment>
<keyword evidence="12" id="KW-1185">Reference proteome</keyword>
<dbReference type="PANTHER" id="PTHR36122:SF2">
    <property type="entry name" value="NICOTINAMIDE RIBOSIDE TRANSPORTER PNUC"/>
    <property type="match status" value="1"/>
</dbReference>
<evidence type="ECO:0000256" key="5">
    <source>
        <dbReference type="ARBA" id="ARBA00022448"/>
    </source>
</evidence>
<dbReference type="GO" id="GO:0034257">
    <property type="term" value="F:nicotinamide riboside transmembrane transporter activity"/>
    <property type="evidence" value="ECO:0007669"/>
    <property type="project" value="InterPro"/>
</dbReference>
<dbReference type="Pfam" id="PF04973">
    <property type="entry name" value="NMN_transporter"/>
    <property type="match status" value="1"/>
</dbReference>
<evidence type="ECO:0000256" key="3">
    <source>
        <dbReference type="ARBA" id="ARBA00006669"/>
    </source>
</evidence>
<dbReference type="RefSeq" id="WP_016419359.1">
    <property type="nucleotide sequence ID" value="NZ_FNND01000001.1"/>
</dbReference>
<feature type="transmembrane region" description="Helical" evidence="10">
    <location>
        <begin position="68"/>
        <end position="86"/>
    </location>
</feature>